<dbReference type="Proteomes" id="UP001497744">
    <property type="component" value="Unassembled WGS sequence"/>
</dbReference>
<name>A0AAV4LXF1_BABCB</name>
<proteinExistence type="predicted"/>
<evidence type="ECO:0008006" key="3">
    <source>
        <dbReference type="Google" id="ProtNLM"/>
    </source>
</evidence>
<dbReference type="RefSeq" id="XP_067716359.1">
    <property type="nucleotide sequence ID" value="XM_067860258.1"/>
</dbReference>
<comment type="caution">
    <text evidence="1">The sequence shown here is derived from an EMBL/GenBank/DDBJ whole genome shotgun (WGS) entry which is preliminary data.</text>
</comment>
<dbReference type="GeneID" id="94195771"/>
<keyword evidence="2" id="KW-1185">Reference proteome</keyword>
<accession>A0AAV4LXF1</accession>
<reference evidence="1 2" key="1">
    <citation type="submission" date="2021-06" db="EMBL/GenBank/DDBJ databases">
        <title>Genome sequence of Babesia caballi.</title>
        <authorList>
            <person name="Yamagishi J."/>
            <person name="Kidaka T."/>
            <person name="Ochi A."/>
        </authorList>
    </citation>
    <scope>NUCLEOTIDE SEQUENCE [LARGE SCALE GENOMIC DNA]</scope>
    <source>
        <strain evidence="1">USDA-D6B2</strain>
    </source>
</reference>
<sequence>MVAWRSAALMKCARRVLCHPGGRREHATQADALPLVKPASVSRSDWERTRRSEDDAYSHADAMEMENRRVLLRNHKGFGRPHTHKTKIGTSFISKLQVRDGSVSGSTPKNELRHLLMDISRHIDDFNEYELVDIGYYLTRVNSEECALVVEPILHRFFSLPERHSCLNGVYIHRLLRTMFIYQDVTYRVWVYEVAQIVGVKHRHLLMRDVQLIVDDLSLFYDAAAQGSLRKFEDVVVKRAHELEIGRLPLVIHALGRSGYNTIEVAKVVHDVYMRKKGHPDFYLCHLIGLLLKGYATFHFHPGREFLDDAWVHLKEGIKTAEFKYISWLAESFLKLRYVEHAPAVLDELLGKQHLLSHLEFTDFISGCWSIQSYILSEEFRPYLVPGSEWQMAGYGDGDDSSGAEPLREGNTVPADAVTSRDRTIRTLYAYYKRLLRVIMDSMSNKIYNSTPPYRATQFELLTRLFVVYPNPRDFREVLPLRKFDAVYPLLQFPSEEMPEVGSIGYIFRNYAHFRASRFFGDGHTLVDVMADDVELKDSQCDGSVPLNHVVHASLPKITNCNADAALEPLPDLLKQYLHSLFFRTPALAPRGIRILLQALVRIHFEQREDCVMEADLLPPMKTEFYSRPLSRAIMREIYRKLACYNTDDLLITLYCMFPLRMFELELAPTLLAQLTGMWAHQVGESELTTDQRRMIWLFYETLRVNEEGLYRGLDVRALEVIMQGHEQST</sequence>
<evidence type="ECO:0000313" key="1">
    <source>
        <dbReference type="EMBL" id="GIX64290.1"/>
    </source>
</evidence>
<dbReference type="AlphaFoldDB" id="A0AAV4LXF1"/>
<protein>
    <recommendedName>
        <fullName evidence="3">RAP domain-containing protein</fullName>
    </recommendedName>
</protein>
<dbReference type="EMBL" id="BPLF01000003">
    <property type="protein sequence ID" value="GIX64290.1"/>
    <property type="molecule type" value="Genomic_DNA"/>
</dbReference>
<gene>
    <name evidence="1" type="ORF">BcabD6B2_37250</name>
</gene>
<organism evidence="1 2">
    <name type="scientific">Babesia caballi</name>
    <dbReference type="NCBI Taxonomy" id="5871"/>
    <lineage>
        <taxon>Eukaryota</taxon>
        <taxon>Sar</taxon>
        <taxon>Alveolata</taxon>
        <taxon>Apicomplexa</taxon>
        <taxon>Aconoidasida</taxon>
        <taxon>Piroplasmida</taxon>
        <taxon>Babesiidae</taxon>
        <taxon>Babesia</taxon>
    </lineage>
</organism>
<evidence type="ECO:0000313" key="2">
    <source>
        <dbReference type="Proteomes" id="UP001497744"/>
    </source>
</evidence>